<keyword evidence="1" id="KW-0812">Transmembrane</keyword>
<reference evidence="2" key="1">
    <citation type="journal article" date="2021" name="Front. Microbiol.">
        <title>Comprehensive Comparative Genomics and Phenotyping of Methylobacterium Species.</title>
        <authorList>
            <person name="Alessa O."/>
            <person name="Ogura Y."/>
            <person name="Fujitani Y."/>
            <person name="Takami H."/>
            <person name="Hayashi T."/>
            <person name="Sahin N."/>
            <person name="Tani A."/>
        </authorList>
    </citation>
    <scope>NUCLEOTIDE SEQUENCE</scope>
    <source>
        <strain evidence="2">LMG 23639</strain>
    </source>
</reference>
<keyword evidence="1" id="KW-1133">Transmembrane helix</keyword>
<proteinExistence type="predicted"/>
<evidence type="ECO:0000313" key="3">
    <source>
        <dbReference type="Proteomes" id="UP001055102"/>
    </source>
</evidence>
<reference evidence="2" key="2">
    <citation type="submission" date="2021-08" db="EMBL/GenBank/DDBJ databases">
        <authorList>
            <person name="Tani A."/>
            <person name="Ola A."/>
            <person name="Ogura Y."/>
            <person name="Katsura K."/>
            <person name="Hayashi T."/>
        </authorList>
    </citation>
    <scope>NUCLEOTIDE SEQUENCE</scope>
    <source>
        <strain evidence="2">LMG 23639</strain>
    </source>
</reference>
<evidence type="ECO:0000313" key="2">
    <source>
        <dbReference type="EMBL" id="GJE06532.1"/>
    </source>
</evidence>
<organism evidence="2 3">
    <name type="scientific">Methylobacterium jeotgali</name>
    <dbReference type="NCBI Taxonomy" id="381630"/>
    <lineage>
        <taxon>Bacteria</taxon>
        <taxon>Pseudomonadati</taxon>
        <taxon>Pseudomonadota</taxon>
        <taxon>Alphaproteobacteria</taxon>
        <taxon>Hyphomicrobiales</taxon>
        <taxon>Methylobacteriaceae</taxon>
        <taxon>Methylobacterium</taxon>
    </lineage>
</organism>
<evidence type="ECO:0000256" key="1">
    <source>
        <dbReference type="SAM" id="Phobius"/>
    </source>
</evidence>
<protein>
    <submittedName>
        <fullName evidence="2">Uncharacterized protein</fullName>
    </submittedName>
</protein>
<dbReference type="EMBL" id="BPQR01000030">
    <property type="protein sequence ID" value="GJE06532.1"/>
    <property type="molecule type" value="Genomic_DNA"/>
</dbReference>
<name>A0ABQ4STW3_9HYPH</name>
<accession>A0ABQ4STW3</accession>
<dbReference type="Proteomes" id="UP001055102">
    <property type="component" value="Unassembled WGS sequence"/>
</dbReference>
<keyword evidence="3" id="KW-1185">Reference proteome</keyword>
<keyword evidence="1" id="KW-0472">Membrane</keyword>
<comment type="caution">
    <text evidence="2">The sequence shown here is derived from an EMBL/GenBank/DDBJ whole genome shotgun (WGS) entry which is preliminary data.</text>
</comment>
<sequence length="162" mass="17500">MQYVTVFDASTAGSERVVPFLLGVGLMLLGAYLWFRPDTLVRLGLPKPLAHRSVVPALPLVFGLHTLVTLGARWSATDEAGEAVLGNRCATVEGRVARFHPMPYGGHDRERFEVNGVPFSYSDYIVTGGFNTSASHGGPIREGLPVRICHVDGLIVRLEVGS</sequence>
<feature type="transmembrane region" description="Helical" evidence="1">
    <location>
        <begin position="17"/>
        <end position="35"/>
    </location>
</feature>
<dbReference type="RefSeq" id="WP_238275275.1">
    <property type="nucleotide sequence ID" value="NZ_BPQR01000030.1"/>
</dbReference>
<gene>
    <name evidence="2" type="ORF">AOPFMNJM_1852</name>
</gene>